<dbReference type="Proteomes" id="UP001501222">
    <property type="component" value="Unassembled WGS sequence"/>
</dbReference>
<keyword evidence="1" id="KW-0418">Kinase</keyword>
<protein>
    <submittedName>
        <fullName evidence="1">Uridine kinase</fullName>
    </submittedName>
</protein>
<dbReference type="EMBL" id="BAABAA010000024">
    <property type="protein sequence ID" value="GAA3599303.1"/>
    <property type="molecule type" value="Genomic_DNA"/>
</dbReference>
<proteinExistence type="predicted"/>
<dbReference type="SUPFAM" id="SSF52540">
    <property type="entry name" value="P-loop containing nucleoside triphosphate hydrolases"/>
    <property type="match status" value="1"/>
</dbReference>
<name>A0ABP6Z6A9_9ACTN</name>
<evidence type="ECO:0000313" key="1">
    <source>
        <dbReference type="EMBL" id="GAA3599303.1"/>
    </source>
</evidence>
<dbReference type="GO" id="GO:0016301">
    <property type="term" value="F:kinase activity"/>
    <property type="evidence" value="ECO:0007669"/>
    <property type="project" value="UniProtKB-KW"/>
</dbReference>
<dbReference type="InterPro" id="IPR027417">
    <property type="entry name" value="P-loop_NTPase"/>
</dbReference>
<organism evidence="1 2">
    <name type="scientific">Kribbella ginsengisoli</name>
    <dbReference type="NCBI Taxonomy" id="363865"/>
    <lineage>
        <taxon>Bacteria</taxon>
        <taxon>Bacillati</taxon>
        <taxon>Actinomycetota</taxon>
        <taxon>Actinomycetes</taxon>
        <taxon>Propionibacteriales</taxon>
        <taxon>Kribbellaceae</taxon>
        <taxon>Kribbella</taxon>
    </lineage>
</organism>
<keyword evidence="2" id="KW-1185">Reference proteome</keyword>
<sequence>MLDVERGHPVRVGIDGCSAAGKTTLADELAGMLRARTGREIIRVGIDYFKRAPELRTAYPIESPESYYLDTWDHDAIRERLLVPLGPGGDRRYTTAIRHANGQPLAESSVHKASADAVLLADGAFLQVPALVDHWDLRIYVQVSFDEVLRRGSARDQAWMPSAAAAEERYRKRYIPGERMYVDQIRPRALVQVVVDNEEPARPVLTIRR</sequence>
<accession>A0ABP6Z6A9</accession>
<keyword evidence="1" id="KW-0808">Transferase</keyword>
<reference evidence="2" key="1">
    <citation type="journal article" date="2019" name="Int. J. Syst. Evol. Microbiol.">
        <title>The Global Catalogue of Microorganisms (GCM) 10K type strain sequencing project: providing services to taxonomists for standard genome sequencing and annotation.</title>
        <authorList>
            <consortium name="The Broad Institute Genomics Platform"/>
            <consortium name="The Broad Institute Genome Sequencing Center for Infectious Disease"/>
            <person name="Wu L."/>
            <person name="Ma J."/>
        </authorList>
    </citation>
    <scope>NUCLEOTIDE SEQUENCE [LARGE SCALE GENOMIC DNA]</scope>
    <source>
        <strain evidence="2">JCM 16928</strain>
    </source>
</reference>
<comment type="caution">
    <text evidence="1">The sequence shown here is derived from an EMBL/GenBank/DDBJ whole genome shotgun (WGS) entry which is preliminary data.</text>
</comment>
<gene>
    <name evidence="1" type="ORF">GCM10022235_83980</name>
</gene>
<dbReference type="Gene3D" id="3.40.50.300">
    <property type="entry name" value="P-loop containing nucleotide triphosphate hydrolases"/>
    <property type="match status" value="1"/>
</dbReference>
<evidence type="ECO:0000313" key="2">
    <source>
        <dbReference type="Proteomes" id="UP001501222"/>
    </source>
</evidence>